<dbReference type="Pfam" id="PF10026">
    <property type="entry name" value="DUF2268"/>
    <property type="match status" value="1"/>
</dbReference>
<protein>
    <submittedName>
        <fullName evidence="2">Uncharacterized protein YjaZ</fullName>
    </submittedName>
</protein>
<accession>A0A1M7L1T8</accession>
<organism evidence="2 3">
    <name type="scientific">Gracilibacillus kekensis</name>
    <dbReference type="NCBI Taxonomy" id="1027249"/>
    <lineage>
        <taxon>Bacteria</taxon>
        <taxon>Bacillati</taxon>
        <taxon>Bacillota</taxon>
        <taxon>Bacilli</taxon>
        <taxon>Bacillales</taxon>
        <taxon>Bacillaceae</taxon>
        <taxon>Gracilibacillus</taxon>
    </lineage>
</organism>
<dbReference type="AlphaFoldDB" id="A0A1M7L1T8"/>
<dbReference type="Proteomes" id="UP000184184">
    <property type="component" value="Unassembled WGS sequence"/>
</dbReference>
<dbReference type="EMBL" id="FRCZ01000001">
    <property type="protein sequence ID" value="SHM71305.1"/>
    <property type="molecule type" value="Genomic_DNA"/>
</dbReference>
<dbReference type="InterPro" id="IPR018728">
    <property type="entry name" value="DUF2268"/>
</dbReference>
<dbReference type="RefSeq" id="WP_084543357.1">
    <property type="nucleotide sequence ID" value="NZ_FRCZ01000001.1"/>
</dbReference>
<dbReference type="STRING" id="1027249.SAMN05216179_0898"/>
<keyword evidence="3" id="KW-1185">Reference proteome</keyword>
<feature type="domain" description="DUF2268" evidence="1">
    <location>
        <begin position="81"/>
        <end position="270"/>
    </location>
</feature>
<reference evidence="2 3" key="1">
    <citation type="submission" date="2016-11" db="EMBL/GenBank/DDBJ databases">
        <authorList>
            <person name="Jaros S."/>
            <person name="Januszkiewicz K."/>
            <person name="Wedrychowicz H."/>
        </authorList>
    </citation>
    <scope>NUCLEOTIDE SEQUENCE [LARGE SCALE GENOMIC DNA]</scope>
    <source>
        <strain evidence="2 3">CGMCC 1.10681</strain>
    </source>
</reference>
<gene>
    <name evidence="2" type="ORF">SAMN05216179_0898</name>
</gene>
<evidence type="ECO:0000313" key="2">
    <source>
        <dbReference type="EMBL" id="SHM71305.1"/>
    </source>
</evidence>
<sequence length="276" mass="32076">MTVHATDEWLKKLSTSLNQQASSTSQEKHKIHLSAICEPLSSFFPEVTPGNIQDHLLRHGLFSPVTSATFINEWLNKDYYSTVNNLYQRCKRAWEGPSTNIFILPSNEDIRELKAWFNSNAGLSYPDKLFLFLSSTASTKEIAALFIHEYSHTCRLHHFPKEEFNYTLLDAVILEGIAEWLVRKKIGKSYGNKRIEYLSDEALSELWERWIKPHQKIKRMNYKHDLLMYGSKGIPKNIGYIIGYNIVLRYMEKNKKSPRALLRVENEEFISDADLA</sequence>
<proteinExistence type="predicted"/>
<name>A0A1M7L1T8_9BACI</name>
<evidence type="ECO:0000313" key="3">
    <source>
        <dbReference type="Proteomes" id="UP000184184"/>
    </source>
</evidence>
<dbReference type="OrthoDB" id="2449457at2"/>
<evidence type="ECO:0000259" key="1">
    <source>
        <dbReference type="Pfam" id="PF10026"/>
    </source>
</evidence>